<proteinExistence type="predicted"/>
<keyword evidence="1" id="KW-0808">Transferase</keyword>
<keyword evidence="3" id="KW-0547">Nucleotide-binding</keyword>
<keyword evidence="3" id="KW-0067">ATP-binding</keyword>
<evidence type="ECO:0000313" key="4">
    <source>
        <dbReference type="Proteomes" id="UP001183420"/>
    </source>
</evidence>
<dbReference type="Pfam" id="PF13581">
    <property type="entry name" value="HATPase_c_2"/>
    <property type="match status" value="1"/>
</dbReference>
<dbReference type="InterPro" id="IPR050267">
    <property type="entry name" value="Anti-sigma-factor_SerPK"/>
</dbReference>
<organism evidence="3 4">
    <name type="scientific">Streptomyces millisiae</name>
    <dbReference type="NCBI Taxonomy" id="3075542"/>
    <lineage>
        <taxon>Bacteria</taxon>
        <taxon>Bacillati</taxon>
        <taxon>Actinomycetota</taxon>
        <taxon>Actinomycetes</taxon>
        <taxon>Kitasatosporales</taxon>
        <taxon>Streptomycetaceae</taxon>
        <taxon>Streptomyces</taxon>
    </lineage>
</organism>
<feature type="domain" description="Histidine kinase/HSP90-like ATPase" evidence="2">
    <location>
        <begin position="18"/>
        <end position="123"/>
    </location>
</feature>
<accession>A0ABU2LLH3</accession>
<protein>
    <submittedName>
        <fullName evidence="3">ATP-binding protein</fullName>
    </submittedName>
</protein>
<dbReference type="PANTHER" id="PTHR35526:SF3">
    <property type="entry name" value="ANTI-SIGMA-F FACTOR RSBW"/>
    <property type="match status" value="1"/>
</dbReference>
<dbReference type="EMBL" id="JAVREM010000006">
    <property type="protein sequence ID" value="MDT0318421.1"/>
    <property type="molecule type" value="Genomic_DNA"/>
</dbReference>
<evidence type="ECO:0000313" key="3">
    <source>
        <dbReference type="EMBL" id="MDT0318421.1"/>
    </source>
</evidence>
<dbReference type="InterPro" id="IPR003594">
    <property type="entry name" value="HATPase_dom"/>
</dbReference>
<dbReference type="RefSeq" id="WP_311597092.1">
    <property type="nucleotide sequence ID" value="NZ_JAVREM010000006.1"/>
</dbReference>
<evidence type="ECO:0000259" key="2">
    <source>
        <dbReference type="Pfam" id="PF13581"/>
    </source>
</evidence>
<reference evidence="4" key="1">
    <citation type="submission" date="2023-07" db="EMBL/GenBank/DDBJ databases">
        <title>30 novel species of actinomycetes from the DSMZ collection.</title>
        <authorList>
            <person name="Nouioui I."/>
        </authorList>
    </citation>
    <scope>NUCLEOTIDE SEQUENCE [LARGE SCALE GENOMIC DNA]</scope>
    <source>
        <strain evidence="4">DSM 44918</strain>
    </source>
</reference>
<keyword evidence="4" id="KW-1185">Reference proteome</keyword>
<name>A0ABU2LLH3_9ACTN</name>
<dbReference type="GO" id="GO:0005524">
    <property type="term" value="F:ATP binding"/>
    <property type="evidence" value="ECO:0007669"/>
    <property type="project" value="UniProtKB-KW"/>
</dbReference>
<keyword evidence="1" id="KW-0723">Serine/threonine-protein kinase</keyword>
<evidence type="ECO:0000256" key="1">
    <source>
        <dbReference type="ARBA" id="ARBA00022527"/>
    </source>
</evidence>
<keyword evidence="1" id="KW-0418">Kinase</keyword>
<dbReference type="InterPro" id="IPR036890">
    <property type="entry name" value="HATPase_C_sf"/>
</dbReference>
<gene>
    <name evidence="3" type="ORF">RNC47_08755</name>
</gene>
<comment type="caution">
    <text evidence="3">The sequence shown here is derived from an EMBL/GenBank/DDBJ whole genome shotgun (WGS) entry which is preliminary data.</text>
</comment>
<dbReference type="Gene3D" id="3.30.565.10">
    <property type="entry name" value="Histidine kinase-like ATPase, C-terminal domain"/>
    <property type="match status" value="1"/>
</dbReference>
<dbReference type="CDD" id="cd16936">
    <property type="entry name" value="HATPase_RsbW-like"/>
    <property type="match status" value="1"/>
</dbReference>
<dbReference type="Proteomes" id="UP001183420">
    <property type="component" value="Unassembled WGS sequence"/>
</dbReference>
<dbReference type="PANTHER" id="PTHR35526">
    <property type="entry name" value="ANTI-SIGMA-F FACTOR RSBW-RELATED"/>
    <property type="match status" value="1"/>
</dbReference>
<dbReference type="SUPFAM" id="SSF55874">
    <property type="entry name" value="ATPase domain of HSP90 chaperone/DNA topoisomerase II/histidine kinase"/>
    <property type="match status" value="1"/>
</dbReference>
<sequence>MVGIRRTFRYWSSRDSPSRARKAVRNAVLAWEFGDDIADVAELLTSELATNAVIHATDGREYAVDVLVSDGYLTVGVTDFGHGLPHAQHCRDDDEHGRGLAMVKDLADASGYERVPGGGKCVFFRLRVPAIPQHIRERESHCLGGQEHDHNAGHDTGIAHSVTRSGRRLVRARLRFGW</sequence>